<proteinExistence type="inferred from homology"/>
<evidence type="ECO:0000256" key="5">
    <source>
        <dbReference type="ARBA" id="ARBA00022989"/>
    </source>
</evidence>
<evidence type="ECO:0000256" key="4">
    <source>
        <dbReference type="ARBA" id="ARBA00022692"/>
    </source>
</evidence>
<dbReference type="Pfam" id="PF09594">
    <property type="entry name" value="GT87"/>
    <property type="match status" value="1"/>
</dbReference>
<feature type="transmembrane region" description="Helical" evidence="9">
    <location>
        <begin position="252"/>
        <end position="272"/>
    </location>
</feature>
<comment type="caution">
    <text evidence="10">The sequence shown here is derived from an EMBL/GenBank/DDBJ whole genome shotgun (WGS) entry which is preliminary data.</text>
</comment>
<keyword evidence="4 9" id="KW-0812">Transmembrane</keyword>
<dbReference type="EMBL" id="JAINZZ010000001">
    <property type="protein sequence ID" value="MBY8876178.1"/>
    <property type="molecule type" value="Genomic_DNA"/>
</dbReference>
<evidence type="ECO:0000256" key="9">
    <source>
        <dbReference type="SAM" id="Phobius"/>
    </source>
</evidence>
<evidence type="ECO:0000313" key="11">
    <source>
        <dbReference type="Proteomes" id="UP000778578"/>
    </source>
</evidence>
<dbReference type="RefSeq" id="WP_222959453.1">
    <property type="nucleotide sequence ID" value="NZ_JAINZZ010000001.1"/>
</dbReference>
<comment type="similarity">
    <text evidence="7">Belongs to the glycosyltransferase 87 family.</text>
</comment>
<accession>A0ABS7PZ89</accession>
<name>A0ABS7PZ89_9ACTN</name>
<evidence type="ECO:0000313" key="10">
    <source>
        <dbReference type="EMBL" id="MBY8876178.1"/>
    </source>
</evidence>
<feature type="transmembrane region" description="Helical" evidence="9">
    <location>
        <begin position="163"/>
        <end position="182"/>
    </location>
</feature>
<keyword evidence="5 9" id="KW-1133">Transmembrane helix</keyword>
<evidence type="ECO:0000256" key="6">
    <source>
        <dbReference type="ARBA" id="ARBA00023136"/>
    </source>
</evidence>
<comment type="subcellular location">
    <subcellularLocation>
        <location evidence="1">Cell membrane</location>
        <topology evidence="1">Multi-pass membrane protein</topology>
    </subcellularLocation>
</comment>
<reference evidence="10 11" key="1">
    <citation type="submission" date="2021-08" db="EMBL/GenBank/DDBJ databases">
        <title>WGS of actinomycetes from Thailand.</title>
        <authorList>
            <person name="Thawai C."/>
        </authorList>
    </citation>
    <scope>NUCLEOTIDE SEQUENCE [LARGE SCALE GENOMIC DNA]</scope>
    <source>
        <strain evidence="10 11">PLK6-54</strain>
    </source>
</reference>
<feature type="transmembrane region" description="Helical" evidence="9">
    <location>
        <begin position="134"/>
        <end position="157"/>
    </location>
</feature>
<evidence type="ECO:0000256" key="3">
    <source>
        <dbReference type="ARBA" id="ARBA00022679"/>
    </source>
</evidence>
<dbReference type="InterPro" id="IPR018584">
    <property type="entry name" value="GT87"/>
</dbReference>
<feature type="transmembrane region" description="Helical" evidence="9">
    <location>
        <begin position="33"/>
        <end position="53"/>
    </location>
</feature>
<sequence>MFATAWNALDFHIYWEGGRVVTDGARLYREQLVAHWFTNTPFMATLFIPMAHLPLTVARVLWEAASVAAFAWAWVSALKLAGVRCTRTRLAAVVVAGTFLQPMWQSIFLGQVNPFLLALVLADVRLVAAGRRRAGIAIGVAAAIKLTPGIFVVLLLLAGRFRAAAVATGSFLSCGLLAFFVAPEASRVYWSGVFLDTSRVGAAYVSNQSPFGAAARLLGGPEHVGSWYPVVPLVLGVAGIAVAVAWARRNDWLAAATVTGTTGLLVSPISWAHHWMWVVPALVLLVRDGRRRWAAGVYVLFCLSPLWWMPRSYGFDGVNTLVANCYLLSGLAFVGYMAWRLRLRLNWSGIVRSQRAVALGRAGAGTGVDQRSPGPEAREPAGTLPNPGEPARL</sequence>
<keyword evidence="3" id="KW-0808">Transferase</keyword>
<feature type="transmembrane region" description="Helical" evidence="9">
    <location>
        <begin position="226"/>
        <end position="246"/>
    </location>
</feature>
<keyword evidence="2" id="KW-1003">Cell membrane</keyword>
<evidence type="ECO:0000256" key="1">
    <source>
        <dbReference type="ARBA" id="ARBA00004651"/>
    </source>
</evidence>
<dbReference type="Proteomes" id="UP000778578">
    <property type="component" value="Unassembled WGS sequence"/>
</dbReference>
<organism evidence="10 11">
    <name type="scientific">Actinacidiphila acidipaludis</name>
    <dbReference type="NCBI Taxonomy" id="2873382"/>
    <lineage>
        <taxon>Bacteria</taxon>
        <taxon>Bacillati</taxon>
        <taxon>Actinomycetota</taxon>
        <taxon>Actinomycetes</taxon>
        <taxon>Kitasatosporales</taxon>
        <taxon>Streptomycetaceae</taxon>
        <taxon>Actinacidiphila</taxon>
    </lineage>
</organism>
<feature type="transmembrane region" description="Helical" evidence="9">
    <location>
        <begin position="60"/>
        <end position="83"/>
    </location>
</feature>
<feature type="transmembrane region" description="Helical" evidence="9">
    <location>
        <begin position="321"/>
        <end position="339"/>
    </location>
</feature>
<feature type="region of interest" description="Disordered" evidence="8">
    <location>
        <begin position="362"/>
        <end position="393"/>
    </location>
</feature>
<evidence type="ECO:0000256" key="2">
    <source>
        <dbReference type="ARBA" id="ARBA00022475"/>
    </source>
</evidence>
<evidence type="ECO:0000256" key="8">
    <source>
        <dbReference type="SAM" id="MobiDB-lite"/>
    </source>
</evidence>
<gene>
    <name evidence="10" type="ORF">K7862_00785</name>
</gene>
<keyword evidence="11" id="KW-1185">Reference proteome</keyword>
<keyword evidence="6 9" id="KW-0472">Membrane</keyword>
<evidence type="ECO:0000256" key="7">
    <source>
        <dbReference type="ARBA" id="ARBA00024033"/>
    </source>
</evidence>
<protein>
    <submittedName>
        <fullName evidence="10">Glycosyltransferase 87 family protein</fullName>
    </submittedName>
</protein>